<dbReference type="EMBL" id="MU853363">
    <property type="protein sequence ID" value="KAK4108453.1"/>
    <property type="molecule type" value="Genomic_DNA"/>
</dbReference>
<dbReference type="GeneID" id="89933748"/>
<name>A0AAN6QE09_9PEZI</name>
<feature type="signal peptide" evidence="7">
    <location>
        <begin position="1"/>
        <end position="22"/>
    </location>
</feature>
<dbReference type="Gene3D" id="3.20.20.370">
    <property type="entry name" value="Glycoside hydrolase/deacetylase"/>
    <property type="match status" value="1"/>
</dbReference>
<dbReference type="AlphaFoldDB" id="A0AAN6QE09"/>
<reference evidence="9" key="1">
    <citation type="journal article" date="2023" name="Mol. Phylogenet. Evol.">
        <title>Genome-scale phylogeny and comparative genomics of the fungal order Sordariales.</title>
        <authorList>
            <person name="Hensen N."/>
            <person name="Bonometti L."/>
            <person name="Westerberg I."/>
            <person name="Brannstrom I.O."/>
            <person name="Guillou S."/>
            <person name="Cros-Aarteil S."/>
            <person name="Calhoun S."/>
            <person name="Haridas S."/>
            <person name="Kuo A."/>
            <person name="Mondo S."/>
            <person name="Pangilinan J."/>
            <person name="Riley R."/>
            <person name="LaButti K."/>
            <person name="Andreopoulos B."/>
            <person name="Lipzen A."/>
            <person name="Chen C."/>
            <person name="Yan M."/>
            <person name="Daum C."/>
            <person name="Ng V."/>
            <person name="Clum A."/>
            <person name="Steindorff A."/>
            <person name="Ohm R.A."/>
            <person name="Martin F."/>
            <person name="Silar P."/>
            <person name="Natvig D.O."/>
            <person name="Lalanne C."/>
            <person name="Gautier V."/>
            <person name="Ament-Velasquez S.L."/>
            <person name="Kruys A."/>
            <person name="Hutchinson M.I."/>
            <person name="Powell A.J."/>
            <person name="Barry K."/>
            <person name="Miller A.N."/>
            <person name="Grigoriev I.V."/>
            <person name="Debuchy R."/>
            <person name="Gladieux P."/>
            <person name="Hiltunen Thoren M."/>
            <person name="Johannesson H."/>
        </authorList>
    </citation>
    <scope>NUCLEOTIDE SEQUENCE</scope>
    <source>
        <strain evidence="9">CBS 508.74</strain>
    </source>
</reference>
<evidence type="ECO:0000256" key="2">
    <source>
        <dbReference type="ARBA" id="ARBA00022723"/>
    </source>
</evidence>
<evidence type="ECO:0000256" key="7">
    <source>
        <dbReference type="SAM" id="SignalP"/>
    </source>
</evidence>
<proteinExistence type="predicted"/>
<sequence>MLLDRRIVTGLAGLWAASVAHAACSSNLVIDNFTKWTSGVNNLDWPNGDDGSMTAIAGSAGQVIFIPKDDGSYFYESFECQQAVTNGYGGIQFTVQGPRGGSFAVELQTTDSCANGNTGAFRSSYNIISDLTGQRQTVTLPLIGFDNDPNYDAIVGLAWSGFSQTGVQWSVGNITLICGEVAVSPTTTVSTRSVIPTTTTTRSTVRTTTGRTTSTRITTRTTTSSPVITSQPATCSNNLLIDDWASQSRLTFLGYNAMNQPSSDDGSMASVVVSNGRLLLSPRNTDSYFYSQFGCINVSNRYGGISMRIRAARGTTFSVTLSYYRTCGSGTASTVTMTTAQLKWTFDGTERLYWFPFSVFTGVDTTKLDMIYFSNFNTAAVFGPMSFYCGSTATDYTPAAATPTAPIVTRSTTRVSAPNVSGFVIDQFDDATTNALGQWHGGEEGMTVTFGNRLMTIRTNDSDLSWNTQLTDTCADLSAYAGAYLHIAYSGSNKFSVALQQHNSRCNANIAPFPETWDSLEAARYATATDIYMPINHFNVDLTRVIGFTLKGFYSTEPTTITKMEIVNAVPARWTVPSKLASGKLVFACTRPNSFAFAIDDGDPKYAKRVMDIIKQADIPVTFFTVGLPLLDTSNGLAAAYKDMAARGHQIAMHSYTHPPMEGLPDTASIDWEYNNDIGAVRQAFNGAGAPYTTTNYFRPPFGTEGARMRQRLAAALNDPNPYIVGWSIDVEDWIWAQSDTPEKQLDAFKRDVAKGGNLLVMHYLYNSTVEYLPEFIRLAKATGKQLMRVDQCMEDPKAPPL</sequence>
<feature type="domain" description="NodB homology" evidence="8">
    <location>
        <begin position="593"/>
        <end position="788"/>
    </location>
</feature>
<evidence type="ECO:0000259" key="8">
    <source>
        <dbReference type="PROSITE" id="PS51677"/>
    </source>
</evidence>
<dbReference type="GO" id="GO:0046872">
    <property type="term" value="F:metal ion binding"/>
    <property type="evidence" value="ECO:0007669"/>
    <property type="project" value="UniProtKB-KW"/>
</dbReference>
<protein>
    <submittedName>
        <fullName evidence="9">Carbohydrate esterase family 4 protein</fullName>
    </submittedName>
</protein>
<dbReference type="InterPro" id="IPR002509">
    <property type="entry name" value="NODB_dom"/>
</dbReference>
<dbReference type="GO" id="GO:0005975">
    <property type="term" value="P:carbohydrate metabolic process"/>
    <property type="evidence" value="ECO:0007669"/>
    <property type="project" value="InterPro"/>
</dbReference>
<reference evidence="9" key="2">
    <citation type="submission" date="2023-05" db="EMBL/GenBank/DDBJ databases">
        <authorList>
            <consortium name="Lawrence Berkeley National Laboratory"/>
            <person name="Steindorff A."/>
            <person name="Hensen N."/>
            <person name="Bonometti L."/>
            <person name="Westerberg I."/>
            <person name="Brannstrom I.O."/>
            <person name="Guillou S."/>
            <person name="Cros-Aarteil S."/>
            <person name="Calhoun S."/>
            <person name="Haridas S."/>
            <person name="Kuo A."/>
            <person name="Mondo S."/>
            <person name="Pangilinan J."/>
            <person name="Riley R."/>
            <person name="Labutti K."/>
            <person name="Andreopoulos B."/>
            <person name="Lipzen A."/>
            <person name="Chen C."/>
            <person name="Yanf M."/>
            <person name="Daum C."/>
            <person name="Ng V."/>
            <person name="Clum A."/>
            <person name="Ohm R."/>
            <person name="Martin F."/>
            <person name="Silar P."/>
            <person name="Natvig D."/>
            <person name="Lalanne C."/>
            <person name="Gautier V."/>
            <person name="Ament-Velasquez S.L."/>
            <person name="Kruys A."/>
            <person name="Hutchinson M.I."/>
            <person name="Powell A.J."/>
            <person name="Barry K."/>
            <person name="Miller A.N."/>
            <person name="Grigoriev I.V."/>
            <person name="Debuchy R."/>
            <person name="Gladieux P."/>
            <person name="Thoren M.H."/>
            <person name="Johannesson H."/>
        </authorList>
    </citation>
    <scope>NUCLEOTIDE SEQUENCE</scope>
    <source>
        <strain evidence="9">CBS 508.74</strain>
    </source>
</reference>
<evidence type="ECO:0000256" key="5">
    <source>
        <dbReference type="ARBA" id="ARBA00023277"/>
    </source>
</evidence>
<dbReference type="PANTHER" id="PTHR46471:SF6">
    <property type="entry name" value="GLYCOSYL HYDROLASE"/>
    <property type="match status" value="1"/>
</dbReference>
<comment type="cofactor">
    <cofactor evidence="1">
        <name>Co(2+)</name>
        <dbReference type="ChEBI" id="CHEBI:48828"/>
    </cofactor>
</comment>
<evidence type="ECO:0000256" key="6">
    <source>
        <dbReference type="ARBA" id="ARBA00023285"/>
    </source>
</evidence>
<dbReference type="GO" id="GO:0016810">
    <property type="term" value="F:hydrolase activity, acting on carbon-nitrogen (but not peptide) bonds"/>
    <property type="evidence" value="ECO:0007669"/>
    <property type="project" value="InterPro"/>
</dbReference>
<dbReference type="Pfam" id="PF01522">
    <property type="entry name" value="Polysacc_deac_1"/>
    <property type="match status" value="1"/>
</dbReference>
<keyword evidence="10" id="KW-1185">Reference proteome</keyword>
<dbReference type="CDD" id="cd10917">
    <property type="entry name" value="CE4_NodB_like_6s_7s"/>
    <property type="match status" value="1"/>
</dbReference>
<gene>
    <name evidence="9" type="ORF">N656DRAFT_430123</name>
</gene>
<dbReference type="Proteomes" id="UP001302812">
    <property type="component" value="Unassembled WGS sequence"/>
</dbReference>
<evidence type="ECO:0000256" key="1">
    <source>
        <dbReference type="ARBA" id="ARBA00001941"/>
    </source>
</evidence>
<keyword evidence="4" id="KW-0378">Hydrolase</keyword>
<evidence type="ECO:0000256" key="3">
    <source>
        <dbReference type="ARBA" id="ARBA00022729"/>
    </source>
</evidence>
<evidence type="ECO:0000313" key="10">
    <source>
        <dbReference type="Proteomes" id="UP001302812"/>
    </source>
</evidence>
<accession>A0AAN6QE09</accession>
<comment type="caution">
    <text evidence="9">The sequence shown here is derived from an EMBL/GenBank/DDBJ whole genome shotgun (WGS) entry which is preliminary data.</text>
</comment>
<keyword evidence="2" id="KW-0479">Metal-binding</keyword>
<dbReference type="InterPro" id="IPR011330">
    <property type="entry name" value="Glyco_hydro/deAcase_b/a-brl"/>
</dbReference>
<keyword evidence="6" id="KW-0170">Cobalt</keyword>
<feature type="chain" id="PRO_5042810581" evidence="7">
    <location>
        <begin position="23"/>
        <end position="802"/>
    </location>
</feature>
<organism evidence="9 10">
    <name type="scientific">Canariomyces notabilis</name>
    <dbReference type="NCBI Taxonomy" id="2074819"/>
    <lineage>
        <taxon>Eukaryota</taxon>
        <taxon>Fungi</taxon>
        <taxon>Dikarya</taxon>
        <taxon>Ascomycota</taxon>
        <taxon>Pezizomycotina</taxon>
        <taxon>Sordariomycetes</taxon>
        <taxon>Sordariomycetidae</taxon>
        <taxon>Sordariales</taxon>
        <taxon>Chaetomiaceae</taxon>
        <taxon>Canariomyces</taxon>
    </lineage>
</organism>
<dbReference type="SUPFAM" id="SSF88713">
    <property type="entry name" value="Glycoside hydrolase/deacetylase"/>
    <property type="match status" value="1"/>
</dbReference>
<evidence type="ECO:0000256" key="4">
    <source>
        <dbReference type="ARBA" id="ARBA00022801"/>
    </source>
</evidence>
<dbReference type="PANTHER" id="PTHR46471">
    <property type="entry name" value="CHITIN DEACETYLASE"/>
    <property type="match status" value="1"/>
</dbReference>
<dbReference type="PROSITE" id="PS51677">
    <property type="entry name" value="NODB"/>
    <property type="match status" value="1"/>
</dbReference>
<keyword evidence="3 7" id="KW-0732">Signal</keyword>
<keyword evidence="5" id="KW-0119">Carbohydrate metabolism</keyword>
<dbReference type="RefSeq" id="XP_064666023.1">
    <property type="nucleotide sequence ID" value="XM_064809624.1"/>
</dbReference>
<evidence type="ECO:0000313" key="9">
    <source>
        <dbReference type="EMBL" id="KAK4108453.1"/>
    </source>
</evidence>